<comment type="caution">
    <text evidence="2">The sequence shown here is derived from an EMBL/GenBank/DDBJ whole genome shotgun (WGS) entry which is preliminary data.</text>
</comment>
<dbReference type="AlphaFoldDB" id="A0A7C1B279"/>
<name>A0A7C1B279_9EURY</name>
<dbReference type="SUPFAM" id="SSF81606">
    <property type="entry name" value="PP2C-like"/>
    <property type="match status" value="1"/>
</dbReference>
<dbReference type="InterPro" id="IPR036457">
    <property type="entry name" value="PPM-type-like_dom_sf"/>
</dbReference>
<dbReference type="InterPro" id="IPR001932">
    <property type="entry name" value="PPM-type_phosphatase-like_dom"/>
</dbReference>
<organism evidence="2">
    <name type="scientific">Candidatus Syntropharchaeum butanivorans</name>
    <dbReference type="NCBI Taxonomy" id="1839936"/>
    <lineage>
        <taxon>Archaea</taxon>
        <taxon>Methanobacteriati</taxon>
        <taxon>Methanobacteriota</taxon>
        <taxon>Stenosarchaea group</taxon>
        <taxon>Methanomicrobia</taxon>
        <taxon>Methanosarcinales</taxon>
        <taxon>ANME-2 cluster</taxon>
        <taxon>Candidatus Syntropharchaeum</taxon>
    </lineage>
</organism>
<evidence type="ECO:0000313" key="2">
    <source>
        <dbReference type="EMBL" id="HDM36300.1"/>
    </source>
</evidence>
<accession>A0A7C1B279</accession>
<dbReference type="PANTHER" id="PTHR35801">
    <property type="entry name" value="PHOSPHOSERINE PHOSPHATASE RSBX"/>
    <property type="match status" value="1"/>
</dbReference>
<proteinExistence type="predicted"/>
<sequence length="194" mass="21640">MVEVRLGLATRPAIGYTENGDGHFVEQWDGKLLLAVFDGLGHGKVAAEAAERCRAVLKQVYQRKIPEIFEVCHEELRRMRGVVMGIARIELSTLLLNYAGVGNITMKIVGHEENTHLISMDGIVGYNLPGIRVFPYQLTRGDVIMMYTDGISSSHLSGYSKEKIRSYDPQILAEEILNRCSKPEDDATVLILHV</sequence>
<gene>
    <name evidence="2" type="ORF">ENG09_03475</name>
</gene>
<dbReference type="InterPro" id="IPR039248">
    <property type="entry name" value="Ptase_RsbX"/>
</dbReference>
<reference evidence="2" key="1">
    <citation type="journal article" date="2020" name="mSystems">
        <title>Genome- and Community-Level Interaction Insights into Carbon Utilization and Element Cycling Functions of Hydrothermarchaeota in Hydrothermal Sediment.</title>
        <authorList>
            <person name="Zhou Z."/>
            <person name="Liu Y."/>
            <person name="Xu W."/>
            <person name="Pan J."/>
            <person name="Luo Z.H."/>
            <person name="Li M."/>
        </authorList>
    </citation>
    <scope>NUCLEOTIDE SEQUENCE [LARGE SCALE GENOMIC DNA]</scope>
    <source>
        <strain evidence="2">HyVt-185</strain>
    </source>
</reference>
<evidence type="ECO:0000259" key="1">
    <source>
        <dbReference type="SMART" id="SM00331"/>
    </source>
</evidence>
<dbReference type="PANTHER" id="PTHR35801:SF1">
    <property type="entry name" value="PHOSPHOSERINE PHOSPHATASE RSBX"/>
    <property type="match status" value="1"/>
</dbReference>
<dbReference type="Proteomes" id="UP000885863">
    <property type="component" value="Unassembled WGS sequence"/>
</dbReference>
<dbReference type="Pfam" id="PF07228">
    <property type="entry name" value="SpoIIE"/>
    <property type="match status" value="1"/>
</dbReference>
<feature type="domain" description="PPM-type phosphatase" evidence="1">
    <location>
        <begin position="10"/>
        <end position="194"/>
    </location>
</feature>
<protein>
    <recommendedName>
        <fullName evidence="1">PPM-type phosphatase domain-containing protein</fullName>
    </recommendedName>
</protein>
<dbReference type="SMART" id="SM00331">
    <property type="entry name" value="PP2C_SIG"/>
    <property type="match status" value="1"/>
</dbReference>
<dbReference type="EMBL" id="DQZR01000144">
    <property type="protein sequence ID" value="HDM36300.1"/>
    <property type="molecule type" value="Genomic_DNA"/>
</dbReference>
<dbReference type="Gene3D" id="3.60.40.10">
    <property type="entry name" value="PPM-type phosphatase domain"/>
    <property type="match status" value="1"/>
</dbReference>